<evidence type="ECO:0000256" key="5">
    <source>
        <dbReference type="ARBA" id="ARBA00023180"/>
    </source>
</evidence>
<proteinExistence type="predicted"/>
<dbReference type="Proteomes" id="UP000594262">
    <property type="component" value="Unplaced"/>
</dbReference>
<feature type="transmembrane region" description="Helical" evidence="7">
    <location>
        <begin position="664"/>
        <end position="682"/>
    </location>
</feature>
<feature type="signal peptide" evidence="8">
    <location>
        <begin position="1"/>
        <end position="21"/>
    </location>
</feature>
<protein>
    <recommendedName>
        <fullName evidence="9">G-protein coupled receptors family 3 profile domain-containing protein</fullName>
    </recommendedName>
</protein>
<feature type="chain" id="PRO_5029493756" description="G-protein coupled receptors family 3 profile domain-containing protein" evidence="8">
    <location>
        <begin position="22"/>
        <end position="909"/>
    </location>
</feature>
<name>A0A7M5XI74_9CNID</name>
<evidence type="ECO:0000256" key="1">
    <source>
        <dbReference type="ARBA" id="ARBA00004141"/>
    </source>
</evidence>
<evidence type="ECO:0000256" key="8">
    <source>
        <dbReference type="SAM" id="SignalP"/>
    </source>
</evidence>
<evidence type="ECO:0000256" key="4">
    <source>
        <dbReference type="ARBA" id="ARBA00023136"/>
    </source>
</evidence>
<feature type="transmembrane region" description="Helical" evidence="7">
    <location>
        <begin position="694"/>
        <end position="724"/>
    </location>
</feature>
<accession>A0A7M5XI74</accession>
<keyword evidence="8" id="KW-0732">Signal</keyword>
<dbReference type="InterPro" id="IPR028082">
    <property type="entry name" value="Peripla_BP_I"/>
</dbReference>
<feature type="transmembrane region" description="Helical" evidence="7">
    <location>
        <begin position="787"/>
        <end position="809"/>
    </location>
</feature>
<evidence type="ECO:0000313" key="10">
    <source>
        <dbReference type="EnsemblMetazoa" id="CLYHEMP023390.1"/>
    </source>
</evidence>
<dbReference type="AlphaFoldDB" id="A0A7M5XI74"/>
<evidence type="ECO:0000256" key="2">
    <source>
        <dbReference type="ARBA" id="ARBA00022692"/>
    </source>
</evidence>
<sequence length="909" mass="104225">MKRTEFVVVFLLVILPNFVFLSSTKNDYYRTYESEDDLEKNLLTYALTELTPIETETNKSIEFMDIGTIRESYFYHYLRHIFKNISSEERFGFNMIIDGQAKSLKKTDIGFFLHDRQRWNGVYPDILIGMLYPRHIRHFITYQTISESIMFTSVPTGISIDSFAKQFNIVGTHPSDLYRLEALTSFLKHLKWNFITLITSVDMEAISKRFLSDKEGDFCFGGVNFIDRSNCDMIQALGEMQEVSVMVLFTVVEDSRYVLDCMRELGYKDRFQLVFFYSHNTDYNVVHGNEELVDGTFSLRVFPELFDDFFPEADPDFYAAFRNLKLNGTNDYYLIAYWELRNECYGGSGFFKPSLFNRKCTFQEPETLQPVESWDAAYNMVTESASMLRLMFRCIYALLEAFLNDYCDGKTPCTRSTIGPDFKRLFAQKIRDILGEDMTCNQYRKFFGYIVSNPIKVESRSMYGDMIHVLHPQVVYYWLLHNQTGGLTPHEVLKTANIEAGRNGDDKIPRFGDKHWYTVPFGNCSHECGYGARKVFPNSGSQPMCCFDCVPCGKNEISNGSQCFQCAPDERANITTGTCEKLVLRTMQDVHATLSKLIFVLTTLLVGISVFLVIWIIHKRNGKMFNVSSTGYWFGLILSIICCLASNIVFIVEPNNTLCVIQTIAIPVTLIYVHSFVLMKAVRLFFSFLGFPRFAGVISTTAIELIIGLSFPVIGGLIACQQLLLNGMDLMKERVFHKLTTDEEFLVVSCTNVNPLIVPITGICALVTLVVNFNSRNIPNIYDEPWDLLYFSLFSLVCQILYVAVFYAYDYTMAMEYYHEVTCAVFLLAVCFMALANLFCRKIYFTIKGWEEPYQVRNGITVDRSQSFTAARCQETVIGGTQNEPPERPSTPPMSIGSPMKKTYLSDEV</sequence>
<dbReference type="Gene3D" id="2.10.50.30">
    <property type="entry name" value="GPCR, family 3, nine cysteines domain"/>
    <property type="match status" value="1"/>
</dbReference>
<evidence type="ECO:0000313" key="11">
    <source>
        <dbReference type="Proteomes" id="UP000594262"/>
    </source>
</evidence>
<keyword evidence="2 7" id="KW-0812">Transmembrane</keyword>
<evidence type="ECO:0000256" key="3">
    <source>
        <dbReference type="ARBA" id="ARBA00022989"/>
    </source>
</evidence>
<comment type="subcellular location">
    <subcellularLocation>
        <location evidence="1">Membrane</location>
        <topology evidence="1">Multi-pass membrane protein</topology>
    </subcellularLocation>
</comment>
<dbReference type="OrthoDB" id="5984008at2759"/>
<keyword evidence="3 7" id="KW-1133">Transmembrane helix</keyword>
<dbReference type="InterPro" id="IPR001828">
    <property type="entry name" value="ANF_lig-bd_rcpt"/>
</dbReference>
<reference evidence="10" key="1">
    <citation type="submission" date="2021-01" db="UniProtKB">
        <authorList>
            <consortium name="EnsemblMetazoa"/>
        </authorList>
    </citation>
    <scope>IDENTIFICATION</scope>
</reference>
<evidence type="ECO:0000259" key="9">
    <source>
        <dbReference type="PROSITE" id="PS50259"/>
    </source>
</evidence>
<feature type="domain" description="G-protein coupled receptors family 3 profile" evidence="9">
    <location>
        <begin position="594"/>
        <end position="847"/>
    </location>
</feature>
<dbReference type="RefSeq" id="XP_066922680.1">
    <property type="nucleotide sequence ID" value="XM_067066579.1"/>
</dbReference>
<feature type="transmembrane region" description="Helical" evidence="7">
    <location>
        <begin position="821"/>
        <end position="840"/>
    </location>
</feature>
<keyword evidence="5" id="KW-0325">Glycoprotein</keyword>
<dbReference type="PANTHER" id="PTHR24060">
    <property type="entry name" value="METABOTROPIC GLUTAMATE RECEPTOR"/>
    <property type="match status" value="1"/>
</dbReference>
<feature type="transmembrane region" description="Helical" evidence="7">
    <location>
        <begin position="597"/>
        <end position="618"/>
    </location>
</feature>
<dbReference type="Pfam" id="PF01094">
    <property type="entry name" value="ANF_receptor"/>
    <property type="match status" value="1"/>
</dbReference>
<dbReference type="InterPro" id="IPR017978">
    <property type="entry name" value="GPCR_3_C"/>
</dbReference>
<evidence type="ECO:0000256" key="7">
    <source>
        <dbReference type="SAM" id="Phobius"/>
    </source>
</evidence>
<dbReference type="SUPFAM" id="SSF53822">
    <property type="entry name" value="Periplasmic binding protein-like I"/>
    <property type="match status" value="1"/>
</dbReference>
<feature type="transmembrane region" description="Helical" evidence="7">
    <location>
        <begin position="756"/>
        <end position="775"/>
    </location>
</feature>
<keyword evidence="11" id="KW-1185">Reference proteome</keyword>
<feature type="region of interest" description="Disordered" evidence="6">
    <location>
        <begin position="879"/>
        <end position="909"/>
    </location>
</feature>
<dbReference type="GO" id="GO:0004930">
    <property type="term" value="F:G protein-coupled receptor activity"/>
    <property type="evidence" value="ECO:0007669"/>
    <property type="project" value="InterPro"/>
</dbReference>
<organism evidence="10 11">
    <name type="scientific">Clytia hemisphaerica</name>
    <dbReference type="NCBI Taxonomy" id="252671"/>
    <lineage>
        <taxon>Eukaryota</taxon>
        <taxon>Metazoa</taxon>
        <taxon>Cnidaria</taxon>
        <taxon>Hydrozoa</taxon>
        <taxon>Hydroidolina</taxon>
        <taxon>Leptothecata</taxon>
        <taxon>Obeliida</taxon>
        <taxon>Clytiidae</taxon>
        <taxon>Clytia</taxon>
    </lineage>
</organism>
<dbReference type="InterPro" id="IPR050726">
    <property type="entry name" value="mGluR"/>
</dbReference>
<dbReference type="Gene3D" id="3.40.50.2300">
    <property type="match status" value="2"/>
</dbReference>
<keyword evidence="4 7" id="KW-0472">Membrane</keyword>
<dbReference type="EnsemblMetazoa" id="CLYHEMT023390.1">
    <property type="protein sequence ID" value="CLYHEMP023390.1"/>
    <property type="gene ID" value="CLYHEMG023390"/>
</dbReference>
<dbReference type="InterPro" id="IPR038550">
    <property type="entry name" value="GPCR_3_9-Cys_sf"/>
</dbReference>
<feature type="transmembrane region" description="Helical" evidence="7">
    <location>
        <begin position="630"/>
        <end position="652"/>
    </location>
</feature>
<dbReference type="GeneID" id="136810010"/>
<dbReference type="Pfam" id="PF00003">
    <property type="entry name" value="7tm_3"/>
    <property type="match status" value="1"/>
</dbReference>
<dbReference type="GO" id="GO:0016020">
    <property type="term" value="C:membrane"/>
    <property type="evidence" value="ECO:0007669"/>
    <property type="project" value="UniProtKB-SubCell"/>
</dbReference>
<dbReference type="PROSITE" id="PS50259">
    <property type="entry name" value="G_PROTEIN_RECEP_F3_4"/>
    <property type="match status" value="1"/>
</dbReference>
<evidence type="ECO:0000256" key="6">
    <source>
        <dbReference type="SAM" id="MobiDB-lite"/>
    </source>
</evidence>